<keyword evidence="2" id="KW-1185">Reference proteome</keyword>
<reference evidence="1" key="1">
    <citation type="submission" date="2023-04" db="EMBL/GenBank/DDBJ databases">
        <authorList>
            <person name="Vijverberg K."/>
            <person name="Xiong W."/>
            <person name="Schranz E."/>
        </authorList>
    </citation>
    <scope>NUCLEOTIDE SEQUENCE</scope>
</reference>
<evidence type="ECO:0000313" key="2">
    <source>
        <dbReference type="Proteomes" id="UP001177003"/>
    </source>
</evidence>
<dbReference type="EMBL" id="OX465077">
    <property type="protein sequence ID" value="CAI9266471.1"/>
    <property type="molecule type" value="Genomic_DNA"/>
</dbReference>
<evidence type="ECO:0000313" key="1">
    <source>
        <dbReference type="EMBL" id="CAI9266471.1"/>
    </source>
</evidence>
<dbReference type="Proteomes" id="UP001177003">
    <property type="component" value="Chromosome 1"/>
</dbReference>
<protein>
    <submittedName>
        <fullName evidence="1">Uncharacterized protein</fullName>
    </submittedName>
</protein>
<dbReference type="AlphaFoldDB" id="A0AA35UWT0"/>
<accession>A0AA35UWT0</accession>
<sequence length="127" mass="14774">MAYSSGSSSENQTVLATRNRDKNLYACRHPKLSVERMSMSDKNPASRFRNNIDFLCKYFRWITDELTPHYNDVFNNLKYELQLMKETSYDARLERRVALLENLNAEATVAKEIVDGELAMAVEENKQ</sequence>
<name>A0AA35UWT0_LACSI</name>
<gene>
    <name evidence="1" type="ORF">LSALG_LOCUS7029</name>
</gene>
<proteinExistence type="predicted"/>
<organism evidence="1 2">
    <name type="scientific">Lactuca saligna</name>
    <name type="common">Willowleaf lettuce</name>
    <dbReference type="NCBI Taxonomy" id="75948"/>
    <lineage>
        <taxon>Eukaryota</taxon>
        <taxon>Viridiplantae</taxon>
        <taxon>Streptophyta</taxon>
        <taxon>Embryophyta</taxon>
        <taxon>Tracheophyta</taxon>
        <taxon>Spermatophyta</taxon>
        <taxon>Magnoliopsida</taxon>
        <taxon>eudicotyledons</taxon>
        <taxon>Gunneridae</taxon>
        <taxon>Pentapetalae</taxon>
        <taxon>asterids</taxon>
        <taxon>campanulids</taxon>
        <taxon>Asterales</taxon>
        <taxon>Asteraceae</taxon>
        <taxon>Cichorioideae</taxon>
        <taxon>Cichorieae</taxon>
        <taxon>Lactucinae</taxon>
        <taxon>Lactuca</taxon>
    </lineage>
</organism>